<dbReference type="KEGG" id="tcl:Tchl_1979"/>
<gene>
    <name evidence="1" type="ORF">Tchl_1979</name>
</gene>
<evidence type="ECO:0000313" key="2">
    <source>
        <dbReference type="Proteomes" id="UP000185739"/>
    </source>
</evidence>
<dbReference type="STRING" id="96773.Tchl_1979"/>
<dbReference type="Proteomes" id="UP000185739">
    <property type="component" value="Chromosome"/>
</dbReference>
<dbReference type="Pfam" id="PF06048">
    <property type="entry name" value="DUF927"/>
    <property type="match status" value="1"/>
</dbReference>
<protein>
    <submittedName>
        <fullName evidence="1">DNA primase, phage-associated</fullName>
    </submittedName>
</protein>
<reference evidence="1 2" key="1">
    <citation type="submission" date="2016-12" db="EMBL/GenBank/DDBJ databases">
        <title>Complete genome sequence of Thauera chlorobenzoica, a Betaproteobacterium degrading haloaromatics anaerobically to CO2 and halides.</title>
        <authorList>
            <person name="Goris T."/>
            <person name="Mergelsberg M."/>
            <person name="Boll M."/>
        </authorList>
    </citation>
    <scope>NUCLEOTIDE SEQUENCE [LARGE SCALE GENOMIC DNA]</scope>
    <source>
        <strain evidence="1 2">3CB1</strain>
    </source>
</reference>
<dbReference type="RefSeq" id="WP_103893753.1">
    <property type="nucleotide sequence ID" value="NZ_CP018839.1"/>
</dbReference>
<dbReference type="AlphaFoldDB" id="A0A1H5SFK4"/>
<organism evidence="1 2">
    <name type="scientific">Thauera chlorobenzoica</name>
    <dbReference type="NCBI Taxonomy" id="96773"/>
    <lineage>
        <taxon>Bacteria</taxon>
        <taxon>Pseudomonadati</taxon>
        <taxon>Pseudomonadota</taxon>
        <taxon>Betaproteobacteria</taxon>
        <taxon>Rhodocyclales</taxon>
        <taxon>Zoogloeaceae</taxon>
        <taxon>Thauera</taxon>
    </lineage>
</organism>
<keyword evidence="2" id="KW-1185">Reference proteome</keyword>
<proteinExistence type="predicted"/>
<dbReference type="EMBL" id="CP018839">
    <property type="protein sequence ID" value="APR04826.1"/>
    <property type="molecule type" value="Genomic_DNA"/>
</dbReference>
<evidence type="ECO:0000313" key="1">
    <source>
        <dbReference type="EMBL" id="APR04826.1"/>
    </source>
</evidence>
<name>A0A1H5SFK4_9RHOO</name>
<dbReference type="InterPro" id="IPR009270">
    <property type="entry name" value="DUF927"/>
</dbReference>
<sequence>MNAMTSPERLVPEGGTMALCPICDHPEPCGCAVEQAPRNPLPTIVPRRGLQRPRSSAPWATINYSQFYCKSEKAAALVRKRVTLDENGDLKSLDVIGYPGGTAVHRRKTLADFGREIERAAPPSPLHAFYVAGVSPECEIGKALPMGGGGARSREGSGRTKEGYPFPDQDALLTVDSDSLASWPILETIEDVVDVLAQLGLDVDCVAATSGSSGLKWPKGERGLRGLHTFYSIDKGAEIPRVLETLHVRAWLAGYGRILVCKNGVLLPRSIVDPTLKTQNQPIFEFGAILLDNRIAQTREVRGFRSLSGVLQVKADSIAPLTDEERAEYARRVDEEKAKLKPEADAVAAAWAEEMTKHLPEAERPAERERRLAQREKQHRDLRPHSIVHLNDNSEVTVAEILADRDKWHGKAIRDPDEPEYGTSKATIVTKGQKDGRAKILSRAHGIDVTYYLEARPGGLDLDLFDADLFDDEGNACKLEPFPSPTESERPCYITLDDWTETPGLPPSEFLPEGAPPQKRRPGLWLFRNHRTRDAIVPVDDWICDPLHIDAQTYDGAGNNFGRLLRFRTTAGKWRTWALPMELVGGDPAALMSALLGMGLGTDGTRNGKQRIVEYLTSARPTRHVRCVPQTGWTGDTFVLPDRNIGPKADDTVLQSEYIHGLTEMHGTAGSFDGWREGISLAAVGNPLLVLALSVAFAGPLLSRTYSDSGGIHFMGESSTGKTTILQAACSVWGGKQFKRTWLATANGLEGVAAMSNDCLLALDEISQCEPHHIGAVIYMIGNETGKQRANKSGAARTPTRHKIAVISTGERTITDAMLEGGKRSKAGQGVRLIDVLVGARFGCFDELHGHGSSKELVDAIAVTASQHYGHAGRRFLESLVSEERDLVERLAEIRALPEFNPDNADGQCSRVASRFALFALAGELATEYGVTGWATGTATQAAVQAFKAWHAPRGKGSAEKQQAFRAILAFLERHGDARFSDVTKTEGRGPVVRDRAGWFRNVEVGGAQELEREHLFNGEGIREALAGLDFNSSIRALSDAGVLPPADKDGKHTKVVKIGGEPKRVYPVLQRKLEAALEGMRDGAEVREYDPFADG</sequence>
<dbReference type="OrthoDB" id="784829at2"/>
<accession>A0A1H5SFK4</accession>